<dbReference type="GO" id="GO:0050136">
    <property type="term" value="F:NADH dehydrogenase (quinone) (non-electrogenic) activity"/>
    <property type="evidence" value="ECO:0007669"/>
    <property type="project" value="UniProtKB-EC"/>
</dbReference>
<feature type="compositionally biased region" description="Low complexity" evidence="10">
    <location>
        <begin position="64"/>
        <end position="74"/>
    </location>
</feature>
<organism evidence="13 14">
    <name type="scientific">Pyrrhoderma noxium</name>
    <dbReference type="NCBI Taxonomy" id="2282107"/>
    <lineage>
        <taxon>Eukaryota</taxon>
        <taxon>Fungi</taxon>
        <taxon>Dikarya</taxon>
        <taxon>Basidiomycota</taxon>
        <taxon>Agaricomycotina</taxon>
        <taxon>Agaricomycetes</taxon>
        <taxon>Hymenochaetales</taxon>
        <taxon>Hymenochaetaceae</taxon>
        <taxon>Pyrrhoderma</taxon>
    </lineage>
</organism>
<dbReference type="Pfam" id="PF07992">
    <property type="entry name" value="Pyr_redox_2"/>
    <property type="match status" value="1"/>
</dbReference>
<dbReference type="EMBL" id="NBII01000006">
    <property type="protein sequence ID" value="PAV17747.1"/>
    <property type="molecule type" value="Genomic_DNA"/>
</dbReference>
<evidence type="ECO:0000256" key="5">
    <source>
        <dbReference type="ARBA" id="ARBA00022946"/>
    </source>
</evidence>
<comment type="catalytic activity">
    <reaction evidence="9">
        <text>a ubiquinone + NADH + H(+) = a ubiquinol + NAD(+)</text>
        <dbReference type="Rhea" id="RHEA:23152"/>
        <dbReference type="Rhea" id="RHEA-COMP:9565"/>
        <dbReference type="Rhea" id="RHEA-COMP:9566"/>
        <dbReference type="ChEBI" id="CHEBI:15378"/>
        <dbReference type="ChEBI" id="CHEBI:16389"/>
        <dbReference type="ChEBI" id="CHEBI:17976"/>
        <dbReference type="ChEBI" id="CHEBI:57540"/>
        <dbReference type="ChEBI" id="CHEBI:57945"/>
    </reaction>
</comment>
<evidence type="ECO:0000256" key="4">
    <source>
        <dbReference type="ARBA" id="ARBA00022827"/>
    </source>
</evidence>
<keyword evidence="6" id="KW-0560">Oxidoreductase</keyword>
<gene>
    <name evidence="13" type="ORF">PNOK_0623300</name>
</gene>
<keyword evidence="7" id="KW-0520">NAD</keyword>
<dbReference type="InParanoid" id="A0A286UDV2"/>
<feature type="compositionally biased region" description="Low complexity" evidence="10">
    <location>
        <begin position="44"/>
        <end position="55"/>
    </location>
</feature>
<reference evidence="13 14" key="1">
    <citation type="journal article" date="2017" name="Mol. Ecol.">
        <title>Comparative and population genomic landscape of Phellinus noxius: A hypervariable fungus causing root rot in trees.</title>
        <authorList>
            <person name="Chung C.L."/>
            <person name="Lee T.J."/>
            <person name="Akiba M."/>
            <person name="Lee H.H."/>
            <person name="Kuo T.H."/>
            <person name="Liu D."/>
            <person name="Ke H.M."/>
            <person name="Yokoi T."/>
            <person name="Roa M.B."/>
            <person name="Lu M.J."/>
            <person name="Chang Y.Y."/>
            <person name="Ann P.J."/>
            <person name="Tsai J.N."/>
            <person name="Chen C.Y."/>
            <person name="Tzean S.S."/>
            <person name="Ota Y."/>
            <person name="Hattori T."/>
            <person name="Sahashi N."/>
            <person name="Liou R.F."/>
            <person name="Kikuchi T."/>
            <person name="Tsai I.J."/>
        </authorList>
    </citation>
    <scope>NUCLEOTIDE SEQUENCE [LARGE SCALE GENOMIC DNA]</scope>
    <source>
        <strain evidence="13 14">FFPRI411160</strain>
    </source>
</reference>
<evidence type="ECO:0000256" key="9">
    <source>
        <dbReference type="ARBA" id="ARBA00049010"/>
    </source>
</evidence>
<evidence type="ECO:0000256" key="2">
    <source>
        <dbReference type="ARBA" id="ARBA00012637"/>
    </source>
</evidence>
<dbReference type="Pfam" id="PF22366">
    <property type="entry name" value="NDH2_C"/>
    <property type="match status" value="1"/>
</dbReference>
<evidence type="ECO:0000256" key="3">
    <source>
        <dbReference type="ARBA" id="ARBA00022630"/>
    </source>
</evidence>
<dbReference type="PROSITE" id="PS51257">
    <property type="entry name" value="PROKAR_LIPOPROTEIN"/>
    <property type="match status" value="1"/>
</dbReference>
<keyword evidence="14" id="KW-1185">Reference proteome</keyword>
<dbReference type="GO" id="GO:0005739">
    <property type="term" value="C:mitochondrion"/>
    <property type="evidence" value="ECO:0007669"/>
    <property type="project" value="TreeGrafter"/>
</dbReference>
<keyword evidence="5" id="KW-0809">Transit peptide</keyword>
<evidence type="ECO:0000313" key="13">
    <source>
        <dbReference type="EMBL" id="PAV17747.1"/>
    </source>
</evidence>
<evidence type="ECO:0000256" key="10">
    <source>
        <dbReference type="SAM" id="MobiDB-lite"/>
    </source>
</evidence>
<evidence type="ECO:0000313" key="14">
    <source>
        <dbReference type="Proteomes" id="UP000217199"/>
    </source>
</evidence>
<evidence type="ECO:0000256" key="1">
    <source>
        <dbReference type="ARBA" id="ARBA00005272"/>
    </source>
</evidence>
<proteinExistence type="inferred from homology"/>
<feature type="domain" description="External alternative NADH-ubiquinone oxidoreductase-like C-terminal" evidence="12">
    <location>
        <begin position="542"/>
        <end position="606"/>
    </location>
</feature>
<dbReference type="PANTHER" id="PTHR43706">
    <property type="entry name" value="NADH DEHYDROGENASE"/>
    <property type="match status" value="1"/>
</dbReference>
<dbReference type="Gene3D" id="3.50.50.100">
    <property type="match status" value="1"/>
</dbReference>
<evidence type="ECO:0000256" key="6">
    <source>
        <dbReference type="ARBA" id="ARBA00023002"/>
    </source>
</evidence>
<keyword evidence="3" id="KW-0285">Flavoprotein</keyword>
<dbReference type="InterPro" id="IPR036188">
    <property type="entry name" value="FAD/NAD-bd_sf"/>
</dbReference>
<evidence type="ECO:0000256" key="7">
    <source>
        <dbReference type="ARBA" id="ARBA00023027"/>
    </source>
</evidence>
<comment type="similarity">
    <text evidence="1">Belongs to the NADH dehydrogenase family.</text>
</comment>
<comment type="catalytic activity">
    <reaction evidence="8">
        <text>a quinone + NADH + H(+) = a quinol + NAD(+)</text>
        <dbReference type="Rhea" id="RHEA:46160"/>
        <dbReference type="ChEBI" id="CHEBI:15378"/>
        <dbReference type="ChEBI" id="CHEBI:24646"/>
        <dbReference type="ChEBI" id="CHEBI:57540"/>
        <dbReference type="ChEBI" id="CHEBI:57945"/>
        <dbReference type="ChEBI" id="CHEBI:132124"/>
        <dbReference type="EC" id="1.6.5.9"/>
    </reaction>
</comment>
<dbReference type="InterPro" id="IPR054585">
    <property type="entry name" value="NDH2-like_C"/>
</dbReference>
<dbReference type="PANTHER" id="PTHR43706:SF47">
    <property type="entry name" value="EXTERNAL NADH-UBIQUINONE OXIDOREDUCTASE 1, MITOCHONDRIAL-RELATED"/>
    <property type="match status" value="1"/>
</dbReference>
<dbReference type="Proteomes" id="UP000217199">
    <property type="component" value="Unassembled WGS sequence"/>
</dbReference>
<sequence length="612" mass="66670">MHARTVRSLAAASRKAAARVSPQQQQCAQLLSGSCQRSTTLRNSSFKSPRSFSTSARALEDVKPSSTTTTTTTTTPPPPGNGNGNGKKNGSNGKWRTFLQNVGRVTLYTTAAGTAVFAVLAWKDRHPGEQLPFDKEKKTVVVVGSGWGATSFLRSLDTEDYNVIVVSPKNYFLFTPLLPSVAVGTISPRSIVQPTRYLTRHKSRVVNVIEGAALSVDPTAKTVKVADTSEIRGKISEREIPYDYLVYAVGAEVQTFGIPGVAEHACFMKELQDAEKAQRTFMDCVETAAFPGQTAEEIARLLHVVVVGGGPTGVELAGEVHDFLEDDLRAWYPELAGNVRITLVEALPSVLPMFSKQLIEYTESTFKDAKIDILTKTMVKGVTADHVLLQMPDKSMREMPYGMLVWAGGNKARRVSLELMEKFPGVQTNRRGIMVDGELRMVGAKDVWAVGDCTASQYAPTAQVASQQGAYLARVFKQMAKRDAVERDLEEAVKARDAAAAGSTASDASGSGTATAAEDETIKKLEKQYLKASKVRPFQYSHQGSLAYIGSERAIADLPIFNGNIASGGVATYLFWRSVYLSTLFSIRNRVLVADDWVKTRLFGRDVSRTRD</sequence>
<accession>A0A286UDV2</accession>
<dbReference type="FunCoup" id="A0A286UDV2">
    <property type="interactions" value="167"/>
</dbReference>
<dbReference type="PRINTS" id="PR00368">
    <property type="entry name" value="FADPNR"/>
</dbReference>
<evidence type="ECO:0000256" key="8">
    <source>
        <dbReference type="ARBA" id="ARBA00047599"/>
    </source>
</evidence>
<dbReference type="SUPFAM" id="SSF51905">
    <property type="entry name" value="FAD/NAD(P)-binding domain"/>
    <property type="match status" value="2"/>
</dbReference>
<evidence type="ECO:0000259" key="11">
    <source>
        <dbReference type="Pfam" id="PF07992"/>
    </source>
</evidence>
<dbReference type="STRING" id="2282107.A0A286UDV2"/>
<feature type="region of interest" description="Disordered" evidence="10">
    <location>
        <begin position="38"/>
        <end position="95"/>
    </location>
</feature>
<keyword evidence="4" id="KW-0274">FAD</keyword>
<dbReference type="EC" id="1.6.5.9" evidence="2"/>
<name>A0A286UDV2_9AGAM</name>
<dbReference type="OrthoDB" id="3244603at2759"/>
<dbReference type="AlphaFoldDB" id="A0A286UDV2"/>
<protein>
    <recommendedName>
        <fullName evidence="2">NADH:ubiquinone reductase (non-electrogenic)</fullName>
        <ecNumber evidence="2">1.6.5.9</ecNumber>
    </recommendedName>
</protein>
<dbReference type="InterPro" id="IPR045024">
    <property type="entry name" value="NDH-2"/>
</dbReference>
<feature type="domain" description="FAD/NAD(P)-binding" evidence="11">
    <location>
        <begin position="139"/>
        <end position="469"/>
    </location>
</feature>
<comment type="caution">
    <text evidence="13">The sequence shown here is derived from an EMBL/GenBank/DDBJ whole genome shotgun (WGS) entry which is preliminary data.</text>
</comment>
<dbReference type="InterPro" id="IPR023753">
    <property type="entry name" value="FAD/NAD-binding_dom"/>
</dbReference>
<evidence type="ECO:0000259" key="12">
    <source>
        <dbReference type="Pfam" id="PF22366"/>
    </source>
</evidence>